<keyword evidence="5" id="KW-0560">Oxidoreductase</keyword>
<dbReference type="PROSITE" id="PS00557">
    <property type="entry name" value="FMN_HYDROXY_ACID_DH_1"/>
    <property type="match status" value="1"/>
</dbReference>
<feature type="binding site" evidence="10">
    <location>
        <position position="280"/>
    </location>
    <ligand>
        <name>glyoxylate</name>
        <dbReference type="ChEBI" id="CHEBI:36655"/>
    </ligand>
</feature>
<dbReference type="InterPro" id="IPR012133">
    <property type="entry name" value="Alpha-hydoxy_acid_DH_FMN"/>
</dbReference>
<reference evidence="12 13" key="1">
    <citation type="journal article" date="2021" name="Nat. Commun.">
        <title>Genetic determinants of endophytism in the Arabidopsis root mycobiome.</title>
        <authorList>
            <person name="Mesny F."/>
            <person name="Miyauchi S."/>
            <person name="Thiergart T."/>
            <person name="Pickel B."/>
            <person name="Atanasova L."/>
            <person name="Karlsson M."/>
            <person name="Huettel B."/>
            <person name="Barry K.W."/>
            <person name="Haridas S."/>
            <person name="Chen C."/>
            <person name="Bauer D."/>
            <person name="Andreopoulos W."/>
            <person name="Pangilinan J."/>
            <person name="LaButti K."/>
            <person name="Riley R."/>
            <person name="Lipzen A."/>
            <person name="Clum A."/>
            <person name="Drula E."/>
            <person name="Henrissat B."/>
            <person name="Kohler A."/>
            <person name="Grigoriev I.V."/>
            <person name="Martin F.M."/>
            <person name="Hacquard S."/>
        </authorList>
    </citation>
    <scope>NUCLEOTIDE SEQUENCE [LARGE SCALE GENOMIC DNA]</scope>
    <source>
        <strain evidence="12 13">MPI-CAGE-CH-0241</strain>
    </source>
</reference>
<evidence type="ECO:0000256" key="1">
    <source>
        <dbReference type="ARBA" id="ARBA00001917"/>
    </source>
</evidence>
<evidence type="ECO:0000256" key="4">
    <source>
        <dbReference type="ARBA" id="ARBA00022643"/>
    </source>
</evidence>
<evidence type="ECO:0000259" key="11">
    <source>
        <dbReference type="PROSITE" id="PS51349"/>
    </source>
</evidence>
<dbReference type="InterPro" id="IPR008259">
    <property type="entry name" value="FMN_hydac_DH_AS"/>
</dbReference>
<dbReference type="PANTHER" id="PTHR10578">
    <property type="entry name" value="S -2-HYDROXY-ACID OXIDASE-RELATED"/>
    <property type="match status" value="1"/>
</dbReference>
<dbReference type="Pfam" id="PF01070">
    <property type="entry name" value="FMN_dh"/>
    <property type="match status" value="1"/>
</dbReference>
<dbReference type="InterPro" id="IPR037396">
    <property type="entry name" value="FMN_HAD"/>
</dbReference>
<feature type="binding site" evidence="10">
    <location>
        <position position="143"/>
    </location>
    <ligand>
        <name>FMN</name>
        <dbReference type="ChEBI" id="CHEBI:58210"/>
    </ligand>
</feature>
<keyword evidence="13" id="KW-1185">Reference proteome</keyword>
<gene>
    <name evidence="12" type="ORF">B0T10DRAFT_556910</name>
</gene>
<feature type="binding site" evidence="10">
    <location>
        <position position="111"/>
    </location>
    <ligand>
        <name>FMN</name>
        <dbReference type="ChEBI" id="CHEBI:58210"/>
    </ligand>
</feature>
<proteinExistence type="inferred from homology"/>
<evidence type="ECO:0000256" key="10">
    <source>
        <dbReference type="PIRSR" id="PIRSR000138-2"/>
    </source>
</evidence>
<dbReference type="AlphaFoldDB" id="A0A9P9AU84"/>
<evidence type="ECO:0000313" key="13">
    <source>
        <dbReference type="Proteomes" id="UP000777438"/>
    </source>
</evidence>
<feature type="domain" description="FMN hydroxy acid dehydrogenase" evidence="11">
    <location>
        <begin position="1"/>
        <end position="382"/>
    </location>
</feature>
<evidence type="ECO:0000256" key="3">
    <source>
        <dbReference type="ARBA" id="ARBA00022630"/>
    </source>
</evidence>
<dbReference type="PANTHER" id="PTHR10578:SF107">
    <property type="entry name" value="2-HYDROXYACID OXIDASE 1"/>
    <property type="match status" value="1"/>
</dbReference>
<dbReference type="GO" id="GO:0010181">
    <property type="term" value="F:FMN binding"/>
    <property type="evidence" value="ECO:0007669"/>
    <property type="project" value="InterPro"/>
</dbReference>
<dbReference type="GO" id="GO:0016491">
    <property type="term" value="F:oxidoreductase activity"/>
    <property type="evidence" value="ECO:0007669"/>
    <property type="project" value="UniProtKB-KW"/>
</dbReference>
<dbReference type="InterPro" id="IPR000262">
    <property type="entry name" value="FMN-dep_DH"/>
</dbReference>
<evidence type="ECO:0000256" key="9">
    <source>
        <dbReference type="PIRSR" id="PIRSR000138-1"/>
    </source>
</evidence>
<dbReference type="CDD" id="cd02809">
    <property type="entry name" value="alpha_hydroxyacid_oxid_FMN"/>
    <property type="match status" value="1"/>
</dbReference>
<dbReference type="GO" id="GO:0005737">
    <property type="term" value="C:cytoplasm"/>
    <property type="evidence" value="ECO:0007669"/>
    <property type="project" value="UniProtKB-ARBA"/>
</dbReference>
<dbReference type="Proteomes" id="UP000777438">
    <property type="component" value="Unassembled WGS sequence"/>
</dbReference>
<feature type="binding site" evidence="10">
    <location>
        <position position="277"/>
    </location>
    <ligand>
        <name>glyoxylate</name>
        <dbReference type="ChEBI" id="CHEBI:36655"/>
    </ligand>
</feature>
<feature type="binding site" evidence="10">
    <location>
        <begin position="82"/>
        <end position="84"/>
    </location>
    <ligand>
        <name>FMN</name>
        <dbReference type="ChEBI" id="CHEBI:58210"/>
    </ligand>
</feature>
<evidence type="ECO:0000256" key="7">
    <source>
        <dbReference type="ARBA" id="ARBA00073420"/>
    </source>
</evidence>
<evidence type="ECO:0000313" key="12">
    <source>
        <dbReference type="EMBL" id="KAH6897067.1"/>
    </source>
</evidence>
<dbReference type="SUPFAM" id="SSF51395">
    <property type="entry name" value="FMN-linked oxidoreductases"/>
    <property type="match status" value="1"/>
</dbReference>
<dbReference type="EMBL" id="JAGPYM010000003">
    <property type="protein sequence ID" value="KAH6897067.1"/>
    <property type="molecule type" value="Genomic_DNA"/>
</dbReference>
<dbReference type="FunFam" id="3.20.20.70:FF:000056">
    <property type="entry name" value="hydroxyacid oxidase 2"/>
    <property type="match status" value="1"/>
</dbReference>
<feature type="binding site" evidence="10">
    <location>
        <position position="275"/>
    </location>
    <ligand>
        <name>FMN</name>
        <dbReference type="ChEBI" id="CHEBI:58210"/>
    </ligand>
</feature>
<feature type="binding site" evidence="10">
    <location>
        <begin position="331"/>
        <end position="332"/>
    </location>
    <ligand>
        <name>FMN</name>
        <dbReference type="ChEBI" id="CHEBI:58210"/>
    </ligand>
</feature>
<comment type="pathway">
    <text evidence="2">Mycotoxin biosynthesis.</text>
</comment>
<feature type="active site" description="Proton acceptor" evidence="9">
    <location>
        <position position="277"/>
    </location>
</feature>
<evidence type="ECO:0000256" key="5">
    <source>
        <dbReference type="ARBA" id="ARBA00023002"/>
    </source>
</evidence>
<evidence type="ECO:0000256" key="6">
    <source>
        <dbReference type="ARBA" id="ARBA00024042"/>
    </source>
</evidence>
<feature type="binding site" evidence="10">
    <location>
        <position position="253"/>
    </location>
    <ligand>
        <name>FMN</name>
        <dbReference type="ChEBI" id="CHEBI:58210"/>
    </ligand>
</feature>
<dbReference type="Gene3D" id="3.20.20.70">
    <property type="entry name" value="Aldolase class I"/>
    <property type="match status" value="1"/>
</dbReference>
<dbReference type="OrthoDB" id="1925334at2759"/>
<sequence>MAKPIVHSLDELEEHATQHLPRMVRDYFNGGSQDSITLRANRRAYQDWFIQPRVLRDVSSVDTKTRLFPDGNQVPFPCCIAPAAMQRMAHPDGELATARACGAFGTVMGLSTFATASIEDVKAAADEARRGAGLAGPSECVLQMYLFSNRETSKALIRRAEAAGYKAIVLTVDTPFFGRRLTEIRNRFRLPSHFKLANFDASLGVKTGSEHRTDEIQGEAETDKGPVNKLDASLTWEAVTYLKSITQLPIWVKGIMAPQDAALAIAHGADAVFVSNHGGRQLDGAPPTLRVLESICQVVKGRVPVHFDGGVRRGSDIFKALCLGADMVWIGRPALWAIAYDGERGLMNALKVLQDEFAACMALAGCARLGDLGPEVLMRSDSRL</sequence>
<dbReference type="PROSITE" id="PS51349">
    <property type="entry name" value="FMN_HYDROXY_ACID_DH_2"/>
    <property type="match status" value="1"/>
</dbReference>
<accession>A0A9P9AU84</accession>
<protein>
    <recommendedName>
        <fullName evidence="7">Oxidase FUB9</fullName>
    </recommendedName>
    <alternativeName>
        <fullName evidence="8">Fusaric acid biosynthesis protein 9</fullName>
    </alternativeName>
</protein>
<keyword evidence="4 10" id="KW-0288">FMN</keyword>
<dbReference type="PIRSF" id="PIRSF000138">
    <property type="entry name" value="Al-hdrx_acd_dh"/>
    <property type="match status" value="1"/>
</dbReference>
<feature type="binding site" evidence="10">
    <location>
        <position position="27"/>
    </location>
    <ligand>
        <name>glyoxylate</name>
        <dbReference type="ChEBI" id="CHEBI:36655"/>
    </ligand>
</feature>
<feature type="binding site" evidence="10">
    <location>
        <begin position="308"/>
        <end position="312"/>
    </location>
    <ligand>
        <name>FMN</name>
        <dbReference type="ChEBI" id="CHEBI:58210"/>
    </ligand>
</feature>
<feature type="binding site" evidence="10">
    <location>
        <position position="180"/>
    </location>
    <ligand>
        <name>glyoxylate</name>
        <dbReference type="ChEBI" id="CHEBI:36655"/>
    </ligand>
</feature>
<feature type="binding site" evidence="10">
    <location>
        <position position="145"/>
    </location>
    <ligand>
        <name>glyoxylate</name>
        <dbReference type="ChEBI" id="CHEBI:36655"/>
    </ligand>
</feature>
<comment type="similarity">
    <text evidence="6">Belongs to the FMN-dependent alpha-hydroxy acid dehydrogenase family.</text>
</comment>
<dbReference type="InterPro" id="IPR013785">
    <property type="entry name" value="Aldolase_TIM"/>
</dbReference>
<name>A0A9P9AU84_9HYPO</name>
<evidence type="ECO:0000256" key="8">
    <source>
        <dbReference type="ARBA" id="ARBA00083297"/>
    </source>
</evidence>
<keyword evidence="3 10" id="KW-0285">Flavoprotein</keyword>
<feature type="binding site" evidence="10">
    <location>
        <position position="171"/>
    </location>
    <ligand>
        <name>FMN</name>
        <dbReference type="ChEBI" id="CHEBI:58210"/>
    </ligand>
</feature>
<comment type="cofactor">
    <cofactor evidence="1">
        <name>FMN</name>
        <dbReference type="ChEBI" id="CHEBI:58210"/>
    </cofactor>
</comment>
<organism evidence="12 13">
    <name type="scientific">Thelonectria olida</name>
    <dbReference type="NCBI Taxonomy" id="1576542"/>
    <lineage>
        <taxon>Eukaryota</taxon>
        <taxon>Fungi</taxon>
        <taxon>Dikarya</taxon>
        <taxon>Ascomycota</taxon>
        <taxon>Pezizomycotina</taxon>
        <taxon>Sordariomycetes</taxon>
        <taxon>Hypocreomycetidae</taxon>
        <taxon>Hypocreales</taxon>
        <taxon>Nectriaceae</taxon>
        <taxon>Thelonectria</taxon>
    </lineage>
</organism>
<evidence type="ECO:0000256" key="2">
    <source>
        <dbReference type="ARBA" id="ARBA00004685"/>
    </source>
</evidence>
<comment type="caution">
    <text evidence="12">The sequence shown here is derived from an EMBL/GenBank/DDBJ whole genome shotgun (WGS) entry which is preliminary data.</text>
</comment>